<dbReference type="Pfam" id="PF01026">
    <property type="entry name" value="TatD_DNase"/>
    <property type="match status" value="1"/>
</dbReference>
<dbReference type="CDD" id="cd01292">
    <property type="entry name" value="metallo-dependent_hydrolases"/>
    <property type="match status" value="1"/>
</dbReference>
<sequence length="287" mass="32657">MTCFKIIRIREGVPQVPENNRQSWIVDAHIHFVQYSREDKELLLERFAEAGGRTVVAVSTDLASSQETRELASRYPKQVHPAYGYHPEQPVPPEAEIERLLQWIRERHQAGERFAIGEVGLPYYNRTDAEANGRPFDETPYLSLLGRFAALAAELDLPIVLHAIYEDGGKACEIVQKHGVQKAHFHWFKGGQAVVKRLMDAGYMISISPDVAYEPEIRELVRQYPLELMMSETDGPWPFEGKYKGQQTEPAMVRDVVAEIAEIKNLSYEIVADALFRNASRMYGLKG</sequence>
<dbReference type="InterPro" id="IPR032466">
    <property type="entry name" value="Metal_Hydrolase"/>
</dbReference>
<evidence type="ECO:0000313" key="5">
    <source>
        <dbReference type="EMBL" id="QAY68324.1"/>
    </source>
</evidence>
<accession>A0A4P6EZ17</accession>
<feature type="binding site" evidence="4">
    <location>
        <position position="29"/>
    </location>
    <ligand>
        <name>a divalent metal cation</name>
        <dbReference type="ChEBI" id="CHEBI:60240"/>
        <label>1</label>
    </ligand>
</feature>
<keyword evidence="6" id="KW-1185">Reference proteome</keyword>
<feature type="binding site" evidence="4">
    <location>
        <position position="234"/>
    </location>
    <ligand>
        <name>a divalent metal cation</name>
        <dbReference type="ChEBI" id="CHEBI:60240"/>
        <label>1</label>
    </ligand>
</feature>
<evidence type="ECO:0000256" key="4">
    <source>
        <dbReference type="PIRSR" id="PIRSR005902-1"/>
    </source>
</evidence>
<feature type="binding site" evidence="4">
    <location>
        <position position="31"/>
    </location>
    <ligand>
        <name>a divalent metal cation</name>
        <dbReference type="ChEBI" id="CHEBI:60240"/>
        <label>1</label>
    </ligand>
</feature>
<dbReference type="Gene3D" id="3.20.20.140">
    <property type="entry name" value="Metal-dependent hydrolases"/>
    <property type="match status" value="1"/>
</dbReference>
<name>A0A4P6EZ17_9BACL</name>
<comment type="similarity">
    <text evidence="1">Belongs to the metallo-dependent hydrolases superfamily. TatD-type hydrolase family.</text>
</comment>
<reference evidence="5 6" key="1">
    <citation type="submission" date="2019-01" db="EMBL/GenBank/DDBJ databases">
        <title>Genome sequencing of strain FW100M-2.</title>
        <authorList>
            <person name="Heo J."/>
            <person name="Kim S.-J."/>
            <person name="Kim J.-S."/>
            <person name="Hong S.-B."/>
            <person name="Kwon S.-W."/>
        </authorList>
    </citation>
    <scope>NUCLEOTIDE SEQUENCE [LARGE SCALE GENOMIC DNA]</scope>
    <source>
        <strain evidence="5 6">FW100M-2</strain>
    </source>
</reference>
<evidence type="ECO:0000256" key="1">
    <source>
        <dbReference type="ARBA" id="ARBA00009275"/>
    </source>
</evidence>
<dbReference type="KEGG" id="pprt:ET464_03325"/>
<protein>
    <submittedName>
        <fullName evidence="5">TatD family deoxyribonuclease</fullName>
    </submittedName>
</protein>
<dbReference type="Proteomes" id="UP000293568">
    <property type="component" value="Chromosome"/>
</dbReference>
<keyword evidence="3" id="KW-0378">Hydrolase</keyword>
<proteinExistence type="inferred from homology"/>
<dbReference type="EMBL" id="CP035492">
    <property type="protein sequence ID" value="QAY68324.1"/>
    <property type="molecule type" value="Genomic_DNA"/>
</dbReference>
<dbReference type="PIRSF" id="PIRSF005902">
    <property type="entry name" value="DNase_TatD"/>
    <property type="match status" value="1"/>
</dbReference>
<dbReference type="PANTHER" id="PTHR46317">
    <property type="entry name" value="HYDROLASE OF PHP SUPERFAMILY-RELATED PROTEIN"/>
    <property type="match status" value="1"/>
</dbReference>
<keyword evidence="2 4" id="KW-0479">Metal-binding</keyword>
<evidence type="ECO:0000313" key="6">
    <source>
        <dbReference type="Proteomes" id="UP000293568"/>
    </source>
</evidence>
<gene>
    <name evidence="5" type="ORF">ET464_03325</name>
</gene>
<feature type="binding site" evidence="4">
    <location>
        <position position="186"/>
    </location>
    <ligand>
        <name>a divalent metal cation</name>
        <dbReference type="ChEBI" id="CHEBI:60240"/>
        <label>2</label>
    </ligand>
</feature>
<dbReference type="GO" id="GO:0046872">
    <property type="term" value="F:metal ion binding"/>
    <property type="evidence" value="ECO:0007669"/>
    <property type="project" value="UniProtKB-KW"/>
</dbReference>
<feature type="binding site" evidence="4">
    <location>
        <position position="162"/>
    </location>
    <ligand>
        <name>a divalent metal cation</name>
        <dbReference type="ChEBI" id="CHEBI:60240"/>
        <label>2</label>
    </ligand>
</feature>
<feature type="binding site" evidence="4">
    <location>
        <position position="118"/>
    </location>
    <ligand>
        <name>a divalent metal cation</name>
        <dbReference type="ChEBI" id="CHEBI:60240"/>
        <label>1</label>
    </ligand>
</feature>
<dbReference type="AlphaFoldDB" id="A0A4P6EZ17"/>
<dbReference type="PANTHER" id="PTHR46317:SF1">
    <property type="entry name" value="HYDROLASE, TATD FAMILY"/>
    <property type="match status" value="1"/>
</dbReference>
<dbReference type="OrthoDB" id="9775608at2"/>
<organism evidence="5 6">
    <name type="scientific">Paenibacillus protaetiae</name>
    <dbReference type="NCBI Taxonomy" id="2509456"/>
    <lineage>
        <taxon>Bacteria</taxon>
        <taxon>Bacillati</taxon>
        <taxon>Bacillota</taxon>
        <taxon>Bacilli</taxon>
        <taxon>Bacillales</taxon>
        <taxon>Paenibacillaceae</taxon>
        <taxon>Paenibacillus</taxon>
    </lineage>
</organism>
<dbReference type="GO" id="GO:0016788">
    <property type="term" value="F:hydrolase activity, acting on ester bonds"/>
    <property type="evidence" value="ECO:0007669"/>
    <property type="project" value="InterPro"/>
</dbReference>
<evidence type="ECO:0000256" key="3">
    <source>
        <dbReference type="ARBA" id="ARBA00022801"/>
    </source>
</evidence>
<dbReference type="SUPFAM" id="SSF51556">
    <property type="entry name" value="Metallo-dependent hydrolases"/>
    <property type="match status" value="1"/>
</dbReference>
<dbReference type="InterPro" id="IPR001130">
    <property type="entry name" value="TatD-like"/>
</dbReference>
<evidence type="ECO:0000256" key="2">
    <source>
        <dbReference type="ARBA" id="ARBA00022723"/>
    </source>
</evidence>